<dbReference type="RefSeq" id="WP_070742505.1">
    <property type="nucleotide sequence ID" value="NZ_MDZA01000110.1"/>
</dbReference>
<protein>
    <recommendedName>
        <fullName evidence="3">Membrane fusion protein biotin-lipoyl like domain-containing protein</fullName>
    </recommendedName>
</protein>
<dbReference type="AlphaFoldDB" id="A0A1G1TJ20"/>
<keyword evidence="2" id="KW-1185">Reference proteome</keyword>
<proteinExistence type="predicted"/>
<accession>A0A1G1TJ20</accession>
<dbReference type="Proteomes" id="UP000177506">
    <property type="component" value="Unassembled WGS sequence"/>
</dbReference>
<gene>
    <name evidence="1" type="ORF">BEN49_05985</name>
</gene>
<evidence type="ECO:0000313" key="1">
    <source>
        <dbReference type="EMBL" id="OGX90872.1"/>
    </source>
</evidence>
<sequence length="89" mass="9219">MNAALTATGTVIPAREVVITSPIQGTIRRAALVVGTRVAPGQLILELAAPDQVGLTARTGHFPAQLLAVEPAGNLDPVMGEESWSCCWA</sequence>
<comment type="caution">
    <text evidence="1">The sequence shown here is derived from an EMBL/GenBank/DDBJ whole genome shotgun (WGS) entry which is preliminary data.</text>
</comment>
<evidence type="ECO:0000313" key="2">
    <source>
        <dbReference type="Proteomes" id="UP000177506"/>
    </source>
</evidence>
<organism evidence="1 2">
    <name type="scientific">Hymenobacter coccineus</name>
    <dbReference type="NCBI Taxonomy" id="1908235"/>
    <lineage>
        <taxon>Bacteria</taxon>
        <taxon>Pseudomonadati</taxon>
        <taxon>Bacteroidota</taxon>
        <taxon>Cytophagia</taxon>
        <taxon>Cytophagales</taxon>
        <taxon>Hymenobacteraceae</taxon>
        <taxon>Hymenobacter</taxon>
    </lineage>
</organism>
<evidence type="ECO:0008006" key="3">
    <source>
        <dbReference type="Google" id="ProtNLM"/>
    </source>
</evidence>
<name>A0A1G1TJ20_9BACT</name>
<dbReference type="EMBL" id="MDZA01000110">
    <property type="protein sequence ID" value="OGX90872.1"/>
    <property type="molecule type" value="Genomic_DNA"/>
</dbReference>
<reference evidence="1 2" key="1">
    <citation type="submission" date="2016-08" db="EMBL/GenBank/DDBJ databases">
        <title>Hymenobacter coccineus sp. nov., Hymenobacter lapidarius sp. nov. and Hymenobacter glacialis sp. nov., isolated from Antarctic soil.</title>
        <authorList>
            <person name="Sedlacek I."/>
            <person name="Kralova S."/>
            <person name="Kyrova K."/>
            <person name="Maslanova I."/>
            <person name="Stankova E."/>
            <person name="Vrbovska V."/>
            <person name="Nemec M."/>
            <person name="Bartak M."/>
            <person name="Svec P."/>
            <person name="Busse H.-J."/>
            <person name="Pantucek R."/>
        </authorList>
    </citation>
    <scope>NUCLEOTIDE SEQUENCE [LARGE SCALE GENOMIC DNA]</scope>
    <source>
        <strain evidence="1 2">CCM 8649</strain>
    </source>
</reference>